<accession>A0A2W5K4L1</accession>
<evidence type="ECO:0000313" key="13">
    <source>
        <dbReference type="EMBL" id="PZP89756.1"/>
    </source>
</evidence>
<proteinExistence type="inferred from homology"/>
<feature type="binding site" evidence="10">
    <location>
        <position position="125"/>
    </location>
    <ligand>
        <name>ATP</name>
        <dbReference type="ChEBI" id="CHEBI:30616"/>
    </ligand>
</feature>
<dbReference type="InterPro" id="IPR046884">
    <property type="entry name" value="MnmA-like_central"/>
</dbReference>
<dbReference type="NCBIfam" id="NF001138">
    <property type="entry name" value="PRK00143.1"/>
    <property type="match status" value="1"/>
</dbReference>
<dbReference type="Pfam" id="PF20258">
    <property type="entry name" value="tRNA_Me_trans_C"/>
    <property type="match status" value="1"/>
</dbReference>
<dbReference type="NCBIfam" id="TIGR00420">
    <property type="entry name" value="trmU"/>
    <property type="match status" value="1"/>
</dbReference>
<dbReference type="PANTHER" id="PTHR11933:SF5">
    <property type="entry name" value="MITOCHONDRIAL TRNA-SPECIFIC 2-THIOURIDYLASE 1"/>
    <property type="match status" value="1"/>
</dbReference>
<gene>
    <name evidence="10" type="primary">mnmA</name>
    <name evidence="13" type="ORF">DI579_00890</name>
</gene>
<keyword evidence="3 10" id="KW-0808">Transferase</keyword>
<dbReference type="Gene3D" id="2.40.30.10">
    <property type="entry name" value="Translation factors"/>
    <property type="match status" value="1"/>
</dbReference>
<comment type="subcellular location">
    <subcellularLocation>
        <location evidence="10">Cytoplasm</location>
    </subcellularLocation>
</comment>
<evidence type="ECO:0000256" key="9">
    <source>
        <dbReference type="ARBA" id="ARBA00051542"/>
    </source>
</evidence>
<dbReference type="InterPro" id="IPR046885">
    <property type="entry name" value="MnmA-like_C"/>
</dbReference>
<feature type="active site" description="Nucleophile" evidence="10">
    <location>
        <position position="101"/>
    </location>
</feature>
<keyword evidence="8" id="KW-1015">Disulfide bond</keyword>
<evidence type="ECO:0000256" key="8">
    <source>
        <dbReference type="ARBA" id="ARBA00023157"/>
    </source>
</evidence>
<comment type="function">
    <text evidence="10">Catalyzes the 2-thiolation of uridine at the wobble position (U34) of tRNA, leading to the formation of s(2)U34.</text>
</comment>
<dbReference type="GO" id="GO:0005524">
    <property type="term" value="F:ATP binding"/>
    <property type="evidence" value="ECO:0007669"/>
    <property type="project" value="UniProtKB-KW"/>
</dbReference>
<feature type="region of interest" description="Interaction with tRNA" evidence="10">
    <location>
        <begin position="143"/>
        <end position="145"/>
    </location>
</feature>
<feature type="site" description="Interaction with tRNA" evidence="10">
    <location>
        <position position="126"/>
    </location>
</feature>
<dbReference type="HAMAP" id="MF_00144">
    <property type="entry name" value="tRNA_thiouridyl_MnmA"/>
    <property type="match status" value="1"/>
</dbReference>
<dbReference type="GO" id="GO:0000049">
    <property type="term" value="F:tRNA binding"/>
    <property type="evidence" value="ECO:0007669"/>
    <property type="project" value="UniProtKB-KW"/>
</dbReference>
<dbReference type="Pfam" id="PF03054">
    <property type="entry name" value="tRNA_Me_trans"/>
    <property type="match status" value="1"/>
</dbReference>
<evidence type="ECO:0000256" key="4">
    <source>
        <dbReference type="ARBA" id="ARBA00022694"/>
    </source>
</evidence>
<feature type="binding site" evidence="10">
    <location>
        <position position="32"/>
    </location>
    <ligand>
        <name>ATP</name>
        <dbReference type="ChEBI" id="CHEBI:30616"/>
    </ligand>
</feature>
<keyword evidence="7 10" id="KW-0694">RNA-binding</keyword>
<evidence type="ECO:0000259" key="12">
    <source>
        <dbReference type="Pfam" id="PF20259"/>
    </source>
</evidence>
<dbReference type="GO" id="GO:0002143">
    <property type="term" value="P:tRNA wobble position uridine thiolation"/>
    <property type="evidence" value="ECO:0007669"/>
    <property type="project" value="TreeGrafter"/>
</dbReference>
<feature type="site" description="Interaction with tRNA" evidence="10">
    <location>
        <position position="355"/>
    </location>
</feature>
<dbReference type="InterPro" id="IPR004506">
    <property type="entry name" value="MnmA-like"/>
</dbReference>
<dbReference type="Proteomes" id="UP000248606">
    <property type="component" value="Unassembled WGS sequence"/>
</dbReference>
<evidence type="ECO:0000256" key="7">
    <source>
        <dbReference type="ARBA" id="ARBA00022884"/>
    </source>
</evidence>
<comment type="catalytic activity">
    <reaction evidence="9 10">
        <text>S-sulfanyl-L-cysteinyl-[protein] + uridine(34) in tRNA + AH2 + ATP = 2-thiouridine(34) in tRNA + L-cysteinyl-[protein] + A + AMP + diphosphate + H(+)</text>
        <dbReference type="Rhea" id="RHEA:47032"/>
        <dbReference type="Rhea" id="RHEA-COMP:10131"/>
        <dbReference type="Rhea" id="RHEA-COMP:11726"/>
        <dbReference type="Rhea" id="RHEA-COMP:11727"/>
        <dbReference type="Rhea" id="RHEA-COMP:11728"/>
        <dbReference type="ChEBI" id="CHEBI:13193"/>
        <dbReference type="ChEBI" id="CHEBI:15378"/>
        <dbReference type="ChEBI" id="CHEBI:17499"/>
        <dbReference type="ChEBI" id="CHEBI:29950"/>
        <dbReference type="ChEBI" id="CHEBI:30616"/>
        <dbReference type="ChEBI" id="CHEBI:33019"/>
        <dbReference type="ChEBI" id="CHEBI:61963"/>
        <dbReference type="ChEBI" id="CHEBI:65315"/>
        <dbReference type="ChEBI" id="CHEBI:87170"/>
        <dbReference type="ChEBI" id="CHEBI:456215"/>
        <dbReference type="EC" id="2.8.1.13"/>
    </reaction>
</comment>
<dbReference type="GO" id="GO:0005737">
    <property type="term" value="C:cytoplasm"/>
    <property type="evidence" value="ECO:0007669"/>
    <property type="project" value="UniProtKB-SubCell"/>
</dbReference>
<evidence type="ECO:0000256" key="2">
    <source>
        <dbReference type="ARBA" id="ARBA00022555"/>
    </source>
</evidence>
<feature type="active site" description="Cysteine persulfide intermediate" evidence="10">
    <location>
        <position position="193"/>
    </location>
</feature>
<comment type="caution">
    <text evidence="13">The sequence shown here is derived from an EMBL/GenBank/DDBJ whole genome shotgun (WGS) entry which is preliminary data.</text>
</comment>
<protein>
    <recommendedName>
        <fullName evidence="10">tRNA-specific 2-thiouridylase MnmA</fullName>
        <ecNumber evidence="10">2.8.1.13</ecNumber>
    </recommendedName>
</protein>
<dbReference type="EMBL" id="QFOZ01000001">
    <property type="protein sequence ID" value="PZP89756.1"/>
    <property type="molecule type" value="Genomic_DNA"/>
</dbReference>
<reference evidence="13 14" key="1">
    <citation type="submission" date="2017-08" db="EMBL/GenBank/DDBJ databases">
        <title>Infants hospitalized years apart are colonized by the same room-sourced microbial strains.</title>
        <authorList>
            <person name="Brooks B."/>
            <person name="Olm M.R."/>
            <person name="Firek B.A."/>
            <person name="Baker R."/>
            <person name="Thomas B.C."/>
            <person name="Morowitz M.J."/>
            <person name="Banfield J.F."/>
        </authorList>
    </citation>
    <scope>NUCLEOTIDE SEQUENCE [LARGE SCALE GENOMIC DNA]</scope>
    <source>
        <strain evidence="13">S2_006_000_R1_57</strain>
    </source>
</reference>
<keyword evidence="2 10" id="KW-0820">tRNA-binding</keyword>
<feature type="binding site" evidence="10">
    <location>
        <begin position="6"/>
        <end position="13"/>
    </location>
    <ligand>
        <name>ATP</name>
        <dbReference type="ChEBI" id="CHEBI:30616"/>
    </ligand>
</feature>
<evidence type="ECO:0000256" key="10">
    <source>
        <dbReference type="HAMAP-Rule" id="MF_00144"/>
    </source>
</evidence>
<sequence>MRVLAALSGGVDSSVAAARLVDAGHEVVGIHLALSSAPATLRTGARGCCSLEDSSDARRVADQLGIPFYVWDFSERFRSHVIEDFVTTYELGETPNPCLRCNERIKFDALLERGLALGYDAVATGHYAQITDGMLRRGVDSAKDQSYVLGVLNRHQLDHSLFPCGDTEKPDIRKEAAAHGFSVASKPDSTDICFIPNRDTRGFLHLRLGDRPGPVVDMVTGKTVAEHHGTYGFTIGQRKGLGLPGPLPDGLPRYVVGIDVRRNTVLIGTRDMLATNYLQGWPGNWLVTELATIAAAGEHYQLRCEVQVRAHATPVPCTVEIGAADTNTAGTPAEMTGGVVTIHTDTPLRGVACGQTAVLYQPDPAGDIVLGSVTIHATARNRDDLYKEFPSEHSSATTTETIAAEDI</sequence>
<dbReference type="Gene3D" id="2.30.30.280">
    <property type="entry name" value="Adenine nucleotide alpha hydrolases-like domains"/>
    <property type="match status" value="1"/>
</dbReference>
<evidence type="ECO:0000256" key="5">
    <source>
        <dbReference type="ARBA" id="ARBA00022741"/>
    </source>
</evidence>
<keyword evidence="6 10" id="KW-0067">ATP-binding</keyword>
<evidence type="ECO:0000256" key="1">
    <source>
        <dbReference type="ARBA" id="ARBA00022490"/>
    </source>
</evidence>
<evidence type="ECO:0000313" key="14">
    <source>
        <dbReference type="Proteomes" id="UP000248606"/>
    </source>
</evidence>
<evidence type="ECO:0000256" key="6">
    <source>
        <dbReference type="ARBA" id="ARBA00022840"/>
    </source>
</evidence>
<keyword evidence="4 10" id="KW-0819">tRNA processing</keyword>
<feature type="domain" description="tRNA-specific 2-thiouridylase MnmA-like central" evidence="12">
    <location>
        <begin position="202"/>
        <end position="268"/>
    </location>
</feature>
<dbReference type="Pfam" id="PF20259">
    <property type="entry name" value="tRNA_Me_trans_M"/>
    <property type="match status" value="1"/>
</dbReference>
<dbReference type="EC" id="2.8.1.13" evidence="10"/>
<dbReference type="GO" id="GO:0103016">
    <property type="term" value="F:tRNA-uridine 2-sulfurtransferase activity"/>
    <property type="evidence" value="ECO:0007669"/>
    <property type="project" value="UniProtKB-EC"/>
</dbReference>
<name>A0A2W5K4L1_9ACTN</name>
<keyword evidence="1 10" id="KW-0963">Cytoplasm</keyword>
<evidence type="ECO:0000259" key="11">
    <source>
        <dbReference type="Pfam" id="PF20258"/>
    </source>
</evidence>
<dbReference type="PANTHER" id="PTHR11933">
    <property type="entry name" value="TRNA 5-METHYLAMINOMETHYL-2-THIOURIDYLATE -METHYLTRANSFERASE"/>
    <property type="match status" value="1"/>
</dbReference>
<evidence type="ECO:0000256" key="3">
    <source>
        <dbReference type="ARBA" id="ARBA00022679"/>
    </source>
</evidence>
<organism evidence="13 14">
    <name type="scientific">Lawsonella clevelandensis</name>
    <dbReference type="NCBI Taxonomy" id="1528099"/>
    <lineage>
        <taxon>Bacteria</taxon>
        <taxon>Bacillati</taxon>
        <taxon>Actinomycetota</taxon>
        <taxon>Actinomycetes</taxon>
        <taxon>Mycobacteriales</taxon>
        <taxon>Lawsonellaceae</taxon>
        <taxon>Lawsonella</taxon>
    </lineage>
</organism>
<dbReference type="SUPFAM" id="SSF52402">
    <property type="entry name" value="Adenine nucleotide alpha hydrolases-like"/>
    <property type="match status" value="1"/>
</dbReference>
<dbReference type="AlphaFoldDB" id="A0A2W5K4L1"/>
<dbReference type="InterPro" id="IPR023382">
    <property type="entry name" value="MnmA-like_central_sf"/>
</dbReference>
<keyword evidence="5 10" id="KW-0547">Nucleotide-binding</keyword>
<dbReference type="FunFam" id="3.40.50.620:FF:000057">
    <property type="entry name" value="tRNA-specific 2-thiouridylase MnmA"/>
    <property type="match status" value="1"/>
</dbReference>
<feature type="domain" description="tRNA-specific 2-thiouridylase MnmA-like C-terminal" evidence="11">
    <location>
        <begin position="289"/>
        <end position="375"/>
    </location>
</feature>
<dbReference type="InterPro" id="IPR014729">
    <property type="entry name" value="Rossmann-like_a/b/a_fold"/>
</dbReference>
<dbReference type="Gene3D" id="3.40.50.620">
    <property type="entry name" value="HUPs"/>
    <property type="match status" value="1"/>
</dbReference>
<comment type="caution">
    <text evidence="10">Lacks conserved residue(s) required for the propagation of feature annotation.</text>
</comment>
<dbReference type="RefSeq" id="WP_290595462.1">
    <property type="nucleotide sequence ID" value="NZ_CAKZIO010000003.1"/>
</dbReference>
<comment type="similarity">
    <text evidence="10">Belongs to the MnmA/TRMU family.</text>
</comment>
<dbReference type="CDD" id="cd01998">
    <property type="entry name" value="MnmA_TRMU-like"/>
    <property type="match status" value="1"/>
</dbReference>